<keyword evidence="5" id="KW-1185">Reference proteome</keyword>
<gene>
    <name evidence="4" type="ORF">AWC38_SpisGene10452</name>
</gene>
<feature type="compositionally biased region" description="Basic and acidic residues" evidence="2">
    <location>
        <begin position="61"/>
        <end position="99"/>
    </location>
</feature>
<dbReference type="OrthoDB" id="5990061at2759"/>
<evidence type="ECO:0000313" key="5">
    <source>
        <dbReference type="Proteomes" id="UP000225706"/>
    </source>
</evidence>
<keyword evidence="1" id="KW-0175">Coiled coil</keyword>
<feature type="region of interest" description="Disordered" evidence="2">
    <location>
        <begin position="48"/>
        <end position="99"/>
    </location>
</feature>
<dbReference type="GO" id="GO:0007165">
    <property type="term" value="P:signal transduction"/>
    <property type="evidence" value="ECO:0007669"/>
    <property type="project" value="InterPro"/>
</dbReference>
<dbReference type="InterPro" id="IPR011029">
    <property type="entry name" value="DEATH-like_dom_sf"/>
</dbReference>
<feature type="region of interest" description="Disordered" evidence="2">
    <location>
        <begin position="300"/>
        <end position="328"/>
    </location>
</feature>
<organism evidence="4 5">
    <name type="scientific">Stylophora pistillata</name>
    <name type="common">Smooth cauliflower coral</name>
    <dbReference type="NCBI Taxonomy" id="50429"/>
    <lineage>
        <taxon>Eukaryota</taxon>
        <taxon>Metazoa</taxon>
        <taxon>Cnidaria</taxon>
        <taxon>Anthozoa</taxon>
        <taxon>Hexacorallia</taxon>
        <taxon>Scleractinia</taxon>
        <taxon>Astrocoeniina</taxon>
        <taxon>Pocilloporidae</taxon>
        <taxon>Stylophora</taxon>
    </lineage>
</organism>
<name>A0A2B4S8S7_STYPI</name>
<evidence type="ECO:0000256" key="2">
    <source>
        <dbReference type="SAM" id="MobiDB-lite"/>
    </source>
</evidence>
<dbReference type="Gene3D" id="1.10.533.10">
    <property type="entry name" value="Death Domain, Fas"/>
    <property type="match status" value="1"/>
</dbReference>
<feature type="coiled-coil region" evidence="1">
    <location>
        <begin position="409"/>
        <end position="436"/>
    </location>
</feature>
<dbReference type="SMART" id="SM00005">
    <property type="entry name" value="DEATH"/>
    <property type="match status" value="1"/>
</dbReference>
<reference evidence="5" key="1">
    <citation type="journal article" date="2017" name="bioRxiv">
        <title>Comparative analysis of the genomes of Stylophora pistillata and Acropora digitifera provides evidence for extensive differences between species of corals.</title>
        <authorList>
            <person name="Voolstra C.R."/>
            <person name="Li Y."/>
            <person name="Liew Y.J."/>
            <person name="Baumgarten S."/>
            <person name="Zoccola D."/>
            <person name="Flot J.-F."/>
            <person name="Tambutte S."/>
            <person name="Allemand D."/>
            <person name="Aranda M."/>
        </authorList>
    </citation>
    <scope>NUCLEOTIDE SEQUENCE [LARGE SCALE GENOMIC DNA]</scope>
</reference>
<feature type="domain" description="Death" evidence="3">
    <location>
        <begin position="117"/>
        <end position="200"/>
    </location>
</feature>
<dbReference type="CDD" id="cd01670">
    <property type="entry name" value="Death"/>
    <property type="match status" value="1"/>
</dbReference>
<dbReference type="Pfam" id="PF00531">
    <property type="entry name" value="Death"/>
    <property type="match status" value="1"/>
</dbReference>
<dbReference type="PROSITE" id="PS50017">
    <property type="entry name" value="DEATH_DOMAIN"/>
    <property type="match status" value="1"/>
</dbReference>
<evidence type="ECO:0000313" key="4">
    <source>
        <dbReference type="EMBL" id="PFX24978.1"/>
    </source>
</evidence>
<dbReference type="Proteomes" id="UP000225706">
    <property type="component" value="Unassembled WGS sequence"/>
</dbReference>
<dbReference type="AlphaFoldDB" id="A0A2B4S8S7"/>
<accession>A0A2B4S8S7</accession>
<evidence type="ECO:0000259" key="3">
    <source>
        <dbReference type="PROSITE" id="PS50017"/>
    </source>
</evidence>
<dbReference type="InterPro" id="IPR000488">
    <property type="entry name" value="Death_dom"/>
</dbReference>
<evidence type="ECO:0000256" key="1">
    <source>
        <dbReference type="SAM" id="Coils"/>
    </source>
</evidence>
<dbReference type="EMBL" id="LSMT01000163">
    <property type="protein sequence ID" value="PFX24978.1"/>
    <property type="molecule type" value="Genomic_DNA"/>
</dbReference>
<sequence length="507" mass="58124">MWFTVVYERNGKTNVAPEEIFIYARSEDDSQIEEAICTISTEDELGHAPKLDGATLLNNDTDSREDGRTSLPRQKTEAHDGENGSLDTRETKLNERESDQCVEMRTKTIDQRRSLVTELQLSNISEDVGNFWRELAPKLGIPSSKVQNLDEDCRCNWDKANSLLIAWKQKNGKGATAGLLSDALGSIGRKNIAERLLEMCHENLSKKPIVDEGDVISLTVLDSNRNNKPILCKDTQGNLYVVKPLSKREEFRSSDFDEAVAVSTQGVAMETEQTSFLRQNSLVRTRSGVQELRRQLKKVKIDSGNEESSDKVQSGQDRDDTKPNSNHSSVDEWLRFCEEQCSSCEGITVSLIKLICVVAGEMMKDNSKCIHPLLELTMELKDRESTFFSRIESAHNQIHRFNKNQIARLEQLEKWRREQKQRVEEVEKLLSDLLYQGNVERKQSQWKLERSQRTKTDLKNRHQSMNECSGVDDIMVISEPLLFQRMTLMKTCKRFNKERRVISESQL</sequence>
<comment type="caution">
    <text evidence="4">The sequence shown here is derived from an EMBL/GenBank/DDBJ whole genome shotgun (WGS) entry which is preliminary data.</text>
</comment>
<dbReference type="SUPFAM" id="SSF47986">
    <property type="entry name" value="DEATH domain"/>
    <property type="match status" value="1"/>
</dbReference>
<protein>
    <recommendedName>
        <fullName evidence="3">Death domain-containing protein</fullName>
    </recommendedName>
</protein>
<proteinExistence type="predicted"/>